<accession>A0ABQ7GDI2</accession>
<name>A0ABQ7GDI2_DUNSA</name>
<dbReference type="EMBL" id="MU069857">
    <property type="protein sequence ID" value="KAF5832677.1"/>
    <property type="molecule type" value="Genomic_DNA"/>
</dbReference>
<reference evidence="1" key="1">
    <citation type="submission" date="2017-08" db="EMBL/GenBank/DDBJ databases">
        <authorList>
            <person name="Polle J.E."/>
            <person name="Barry K."/>
            <person name="Cushman J."/>
            <person name="Schmutz J."/>
            <person name="Tran D."/>
            <person name="Hathwaick L.T."/>
            <person name="Yim W.C."/>
            <person name="Jenkins J."/>
            <person name="Mckie-Krisberg Z.M."/>
            <person name="Prochnik S."/>
            <person name="Lindquist E."/>
            <person name="Dockter R.B."/>
            <person name="Adam C."/>
            <person name="Molina H."/>
            <person name="Bunkerborg J."/>
            <person name="Jin E."/>
            <person name="Buchheim M."/>
            <person name="Magnuson J."/>
        </authorList>
    </citation>
    <scope>NUCLEOTIDE SEQUENCE</scope>
    <source>
        <strain evidence="1">CCAP 19/18</strain>
    </source>
</reference>
<evidence type="ECO:0000313" key="1">
    <source>
        <dbReference type="EMBL" id="KAF5832677.1"/>
    </source>
</evidence>
<evidence type="ECO:0008006" key="3">
    <source>
        <dbReference type="Google" id="ProtNLM"/>
    </source>
</evidence>
<dbReference type="Proteomes" id="UP000815325">
    <property type="component" value="Unassembled WGS sequence"/>
</dbReference>
<protein>
    <recommendedName>
        <fullName evidence="3">Encoded protein</fullName>
    </recommendedName>
</protein>
<gene>
    <name evidence="1" type="ORF">DUNSADRAFT_11385</name>
</gene>
<proteinExistence type="predicted"/>
<keyword evidence="2" id="KW-1185">Reference proteome</keyword>
<organism evidence="1 2">
    <name type="scientific">Dunaliella salina</name>
    <name type="common">Green alga</name>
    <name type="synonym">Protococcus salinus</name>
    <dbReference type="NCBI Taxonomy" id="3046"/>
    <lineage>
        <taxon>Eukaryota</taxon>
        <taxon>Viridiplantae</taxon>
        <taxon>Chlorophyta</taxon>
        <taxon>core chlorophytes</taxon>
        <taxon>Chlorophyceae</taxon>
        <taxon>CS clade</taxon>
        <taxon>Chlamydomonadales</taxon>
        <taxon>Dunaliellaceae</taxon>
        <taxon>Dunaliella</taxon>
    </lineage>
</organism>
<sequence length="86" mass="9394">MPVCCAATGTWANKHRHVMIHEQKPSLTAVNFCYLRKLPSSCSDVIDFIPASSGSSSLIAKHPFRCFQPQHTGLIEGLAFGNVQHA</sequence>
<comment type="caution">
    <text evidence="1">The sequence shown here is derived from an EMBL/GenBank/DDBJ whole genome shotgun (WGS) entry which is preliminary data.</text>
</comment>
<evidence type="ECO:0000313" key="2">
    <source>
        <dbReference type="Proteomes" id="UP000815325"/>
    </source>
</evidence>